<keyword evidence="2" id="KW-1185">Reference proteome</keyword>
<evidence type="ECO:0000313" key="1">
    <source>
        <dbReference type="EnsemblProtists" id="EOD24003"/>
    </source>
</evidence>
<dbReference type="HOGENOM" id="CLU_1848830_0_0_1"/>
<accession>A0A0D3JKG8</accession>
<dbReference type="KEGG" id="ehx:EMIHUDRAFT_207036"/>
<organism evidence="1 2">
    <name type="scientific">Emiliania huxleyi (strain CCMP1516)</name>
    <dbReference type="NCBI Taxonomy" id="280463"/>
    <lineage>
        <taxon>Eukaryota</taxon>
        <taxon>Haptista</taxon>
        <taxon>Haptophyta</taxon>
        <taxon>Prymnesiophyceae</taxon>
        <taxon>Isochrysidales</taxon>
        <taxon>Noelaerhabdaceae</taxon>
        <taxon>Emiliania</taxon>
    </lineage>
</organism>
<dbReference type="RefSeq" id="XP_005776432.1">
    <property type="nucleotide sequence ID" value="XM_005776375.1"/>
</dbReference>
<dbReference type="KEGG" id="ehx:EMIHUDRAFT_230039"/>
<dbReference type="GeneID" id="17269549"/>
<dbReference type="AlphaFoldDB" id="A0A0D3JKG8"/>
<proteinExistence type="predicted"/>
<dbReference type="EnsemblProtists" id="EOD33054">
    <property type="protein sequence ID" value="EOD33054"/>
    <property type="gene ID" value="EMIHUDRAFT_230039"/>
</dbReference>
<dbReference type="Proteomes" id="UP000013827">
    <property type="component" value="Unassembled WGS sequence"/>
</dbReference>
<evidence type="ECO:0000313" key="2">
    <source>
        <dbReference type="Proteomes" id="UP000013827"/>
    </source>
</evidence>
<reference evidence="2" key="1">
    <citation type="journal article" date="2013" name="Nature">
        <title>Pan genome of the phytoplankton Emiliania underpins its global distribution.</title>
        <authorList>
            <person name="Read B.A."/>
            <person name="Kegel J."/>
            <person name="Klute M.J."/>
            <person name="Kuo A."/>
            <person name="Lefebvre S.C."/>
            <person name="Maumus F."/>
            <person name="Mayer C."/>
            <person name="Miller J."/>
            <person name="Monier A."/>
            <person name="Salamov A."/>
            <person name="Young J."/>
            <person name="Aguilar M."/>
            <person name="Claverie J.M."/>
            <person name="Frickenhaus S."/>
            <person name="Gonzalez K."/>
            <person name="Herman E.K."/>
            <person name="Lin Y.C."/>
            <person name="Napier J."/>
            <person name="Ogata H."/>
            <person name="Sarno A.F."/>
            <person name="Shmutz J."/>
            <person name="Schroeder D."/>
            <person name="de Vargas C."/>
            <person name="Verret F."/>
            <person name="von Dassow P."/>
            <person name="Valentin K."/>
            <person name="Van de Peer Y."/>
            <person name="Wheeler G."/>
            <person name="Dacks J.B."/>
            <person name="Delwiche C.F."/>
            <person name="Dyhrman S.T."/>
            <person name="Glockner G."/>
            <person name="John U."/>
            <person name="Richards T."/>
            <person name="Worden A.Z."/>
            <person name="Zhang X."/>
            <person name="Grigoriev I.V."/>
            <person name="Allen A.E."/>
            <person name="Bidle K."/>
            <person name="Borodovsky M."/>
            <person name="Bowler C."/>
            <person name="Brownlee C."/>
            <person name="Cock J.M."/>
            <person name="Elias M."/>
            <person name="Gladyshev V.N."/>
            <person name="Groth M."/>
            <person name="Guda C."/>
            <person name="Hadaegh A."/>
            <person name="Iglesias-Rodriguez M.D."/>
            <person name="Jenkins J."/>
            <person name="Jones B.M."/>
            <person name="Lawson T."/>
            <person name="Leese F."/>
            <person name="Lindquist E."/>
            <person name="Lobanov A."/>
            <person name="Lomsadze A."/>
            <person name="Malik S.B."/>
            <person name="Marsh M.E."/>
            <person name="Mackinder L."/>
            <person name="Mock T."/>
            <person name="Mueller-Roeber B."/>
            <person name="Pagarete A."/>
            <person name="Parker M."/>
            <person name="Probert I."/>
            <person name="Quesneville H."/>
            <person name="Raines C."/>
            <person name="Rensing S.A."/>
            <person name="Riano-Pachon D.M."/>
            <person name="Richier S."/>
            <person name="Rokitta S."/>
            <person name="Shiraiwa Y."/>
            <person name="Soanes D.M."/>
            <person name="van der Giezen M."/>
            <person name="Wahlund T.M."/>
            <person name="Williams B."/>
            <person name="Wilson W."/>
            <person name="Wolfe G."/>
            <person name="Wurch L.L."/>
        </authorList>
    </citation>
    <scope>NUCLEOTIDE SEQUENCE</scope>
</reference>
<reference evidence="1" key="2">
    <citation type="submission" date="2024-10" db="UniProtKB">
        <authorList>
            <consortium name="EnsemblProtists"/>
        </authorList>
    </citation>
    <scope>IDENTIFICATION</scope>
</reference>
<sequence>MESASFKDLLVVKTGVKVWSTVAATLFSLLLAAGLVESHIRPSALLPTALVGLYAVYSERQDVLGAATFLLWWSYISDALWFAIGPLGLDAASRSVQLGGLTVASPDGDSLLCVAREAPSGLSMSGDHNTNQHKIVQQS</sequence>
<name>A0A0D3JKG8_EMIH1</name>
<protein>
    <submittedName>
        <fullName evidence="1">Uncharacterized protein</fullName>
    </submittedName>
</protein>
<dbReference type="GeneID" id="17278326"/>
<dbReference type="RefSeq" id="XP_005785483.1">
    <property type="nucleotide sequence ID" value="XM_005785426.1"/>
</dbReference>
<dbReference type="EnsemblProtists" id="EOD24003">
    <property type="protein sequence ID" value="EOD24003"/>
    <property type="gene ID" value="EMIHUDRAFT_207036"/>
</dbReference>
<dbReference type="PaxDb" id="2903-EOD24003"/>